<feature type="compositionally biased region" description="Polar residues" evidence="5">
    <location>
        <begin position="265"/>
        <end position="275"/>
    </location>
</feature>
<dbReference type="Gene3D" id="1.25.40.20">
    <property type="entry name" value="Ankyrin repeat-containing domain"/>
    <property type="match status" value="1"/>
</dbReference>
<keyword evidence="2" id="KW-0863">Zinc-finger</keyword>
<dbReference type="GO" id="GO:0008270">
    <property type="term" value="F:zinc ion binding"/>
    <property type="evidence" value="ECO:0007669"/>
    <property type="project" value="UniProtKB-KW"/>
</dbReference>
<dbReference type="PROSITE" id="PS50088">
    <property type="entry name" value="ANK_REPEAT"/>
    <property type="match status" value="1"/>
</dbReference>
<evidence type="ECO:0000256" key="4">
    <source>
        <dbReference type="PROSITE-ProRule" id="PRU00023"/>
    </source>
</evidence>
<keyword evidence="7" id="KW-1185">Reference proteome</keyword>
<dbReference type="InterPro" id="IPR036770">
    <property type="entry name" value="Ankyrin_rpt-contain_sf"/>
</dbReference>
<evidence type="ECO:0000313" key="7">
    <source>
        <dbReference type="Proteomes" id="UP000657918"/>
    </source>
</evidence>
<dbReference type="PANTHER" id="PTHR14493:SF50">
    <property type="entry name" value="RING FINGER PROTEIN UNKEMPT"/>
    <property type="match status" value="1"/>
</dbReference>
<feature type="region of interest" description="Disordered" evidence="5">
    <location>
        <begin position="254"/>
        <end position="281"/>
    </location>
</feature>
<sequence>MEEDESSRFLSLIQKLFLTLRGKLIACLDLSKIPELSFSKLEPNKLLWFKQMNMSCQLERLKLAATPALPAISSDKNQSSIMVMNHLTVETEDTFASLLELAANNDVQGFKQSIERDPSCVDEIGLWYGRKKGSKQMVNEHRTPLMVAATYGSIDVMKVILSLSYADVNRSCSVDKSTALHCAASGGALNAVDVVKLLLAAGADCNVVDANGHRPIDVIVVMPKLQDVRLILEELLAADGAHAEHNLRVSIATMNSNSPPLSPSMENGSPLSGSDSPMKAKLDDAPLASEKREYPVDPSLPDIKNSIYSTDEFRMYSFKVDASKIVVQFQMYFHK</sequence>
<dbReference type="SUPFAM" id="SSF48403">
    <property type="entry name" value="Ankyrin repeat"/>
    <property type="match status" value="1"/>
</dbReference>
<reference evidence="6 7" key="1">
    <citation type="submission" date="2020-10" db="EMBL/GenBank/DDBJ databases">
        <title>Plant Genome Project.</title>
        <authorList>
            <person name="Zhang R.-G."/>
        </authorList>
    </citation>
    <scope>NUCLEOTIDE SEQUENCE [LARGE SCALE GENOMIC DNA]</scope>
    <source>
        <strain evidence="6">FAFU-HL-1</strain>
        <tissue evidence="6">Leaf</tissue>
    </source>
</reference>
<keyword evidence="4" id="KW-0040">ANK repeat</keyword>
<evidence type="ECO:0000256" key="3">
    <source>
        <dbReference type="ARBA" id="ARBA00022833"/>
    </source>
</evidence>
<name>A0A835JXI7_9ROSI</name>
<accession>A0A835JXI7</accession>
<dbReference type="OrthoDB" id="1740047at2759"/>
<dbReference type="InterPro" id="IPR002110">
    <property type="entry name" value="Ankyrin_rpt"/>
</dbReference>
<protein>
    <submittedName>
        <fullName evidence="6">Uncharacterized protein</fullName>
    </submittedName>
</protein>
<dbReference type="InterPro" id="IPR045234">
    <property type="entry name" value="Unkempt-like"/>
</dbReference>
<dbReference type="SMART" id="SM00248">
    <property type="entry name" value="ANK"/>
    <property type="match status" value="2"/>
</dbReference>
<evidence type="ECO:0000313" key="6">
    <source>
        <dbReference type="EMBL" id="KAF9679667.1"/>
    </source>
</evidence>
<dbReference type="PRINTS" id="PR01415">
    <property type="entry name" value="ANKYRIN"/>
</dbReference>
<keyword evidence="3" id="KW-0862">Zinc</keyword>
<dbReference type="PROSITE" id="PS50297">
    <property type="entry name" value="ANK_REP_REGION"/>
    <property type="match status" value="1"/>
</dbReference>
<dbReference type="EMBL" id="JADGMS010000006">
    <property type="protein sequence ID" value="KAF9679667.1"/>
    <property type="molecule type" value="Genomic_DNA"/>
</dbReference>
<evidence type="ECO:0000256" key="5">
    <source>
        <dbReference type="SAM" id="MobiDB-lite"/>
    </source>
</evidence>
<dbReference type="Pfam" id="PF12796">
    <property type="entry name" value="Ank_2"/>
    <property type="match status" value="1"/>
</dbReference>
<gene>
    <name evidence="6" type="ORF">SADUNF_Sadunf06G0038400</name>
</gene>
<dbReference type="Proteomes" id="UP000657918">
    <property type="component" value="Unassembled WGS sequence"/>
</dbReference>
<evidence type="ECO:0000256" key="1">
    <source>
        <dbReference type="ARBA" id="ARBA00022723"/>
    </source>
</evidence>
<proteinExistence type="predicted"/>
<comment type="caution">
    <text evidence="6">The sequence shown here is derived from an EMBL/GenBank/DDBJ whole genome shotgun (WGS) entry which is preliminary data.</text>
</comment>
<dbReference type="PANTHER" id="PTHR14493">
    <property type="entry name" value="UNKEMPT FAMILY MEMBER"/>
    <property type="match status" value="1"/>
</dbReference>
<keyword evidence="1" id="KW-0479">Metal-binding</keyword>
<feature type="repeat" description="ANK" evidence="4">
    <location>
        <begin position="175"/>
        <end position="210"/>
    </location>
</feature>
<evidence type="ECO:0000256" key="2">
    <source>
        <dbReference type="ARBA" id="ARBA00022771"/>
    </source>
</evidence>
<organism evidence="6 7">
    <name type="scientific">Salix dunnii</name>
    <dbReference type="NCBI Taxonomy" id="1413687"/>
    <lineage>
        <taxon>Eukaryota</taxon>
        <taxon>Viridiplantae</taxon>
        <taxon>Streptophyta</taxon>
        <taxon>Embryophyta</taxon>
        <taxon>Tracheophyta</taxon>
        <taxon>Spermatophyta</taxon>
        <taxon>Magnoliopsida</taxon>
        <taxon>eudicotyledons</taxon>
        <taxon>Gunneridae</taxon>
        <taxon>Pentapetalae</taxon>
        <taxon>rosids</taxon>
        <taxon>fabids</taxon>
        <taxon>Malpighiales</taxon>
        <taxon>Salicaceae</taxon>
        <taxon>Saliceae</taxon>
        <taxon>Salix</taxon>
    </lineage>
</organism>
<dbReference type="AlphaFoldDB" id="A0A835JXI7"/>